<dbReference type="RefSeq" id="WP_229638603.1">
    <property type="nucleotide sequence ID" value="NZ_JADWDC010000002.1"/>
</dbReference>
<keyword evidence="3" id="KW-1185">Reference proteome</keyword>
<name>A0A964FE03_9CYAN</name>
<protein>
    <submittedName>
        <fullName evidence="2">Uncharacterized protein</fullName>
    </submittedName>
</protein>
<keyword evidence="1" id="KW-0472">Membrane</keyword>
<organism evidence="2 3">
    <name type="scientific">Waterburya agarophytonicola KI4</name>
    <dbReference type="NCBI Taxonomy" id="2874699"/>
    <lineage>
        <taxon>Bacteria</taxon>
        <taxon>Bacillati</taxon>
        <taxon>Cyanobacteriota</taxon>
        <taxon>Cyanophyceae</taxon>
        <taxon>Pleurocapsales</taxon>
        <taxon>Hyellaceae</taxon>
        <taxon>Waterburya</taxon>
        <taxon>Waterburya agarophytonicola</taxon>
    </lineage>
</organism>
<dbReference type="AlphaFoldDB" id="A0A964FE03"/>
<dbReference type="InterPro" id="IPR037257">
    <property type="entry name" value="T2SS_E_N_sf"/>
</dbReference>
<keyword evidence="1" id="KW-1133">Transmembrane helix</keyword>
<reference evidence="2" key="1">
    <citation type="journal article" date="2021" name="Antonie Van Leeuwenhoek">
        <title>Draft genome and description of Waterburya agarophytonicola gen. nov. sp. nov. (Pleurocapsales, Cyanobacteria): a seaweed symbiont.</title>
        <authorList>
            <person name="Bonthond G."/>
            <person name="Shalygin S."/>
            <person name="Bayer T."/>
            <person name="Weinberger F."/>
        </authorList>
    </citation>
    <scope>NUCLEOTIDE SEQUENCE</scope>
    <source>
        <strain evidence="2">KI4</strain>
    </source>
</reference>
<accession>A0A964FE03</accession>
<proteinExistence type="predicted"/>
<evidence type="ECO:0000256" key="1">
    <source>
        <dbReference type="SAM" id="Phobius"/>
    </source>
</evidence>
<dbReference type="SUPFAM" id="SSF160246">
    <property type="entry name" value="EspE N-terminal domain-like"/>
    <property type="match status" value="1"/>
</dbReference>
<sequence length="513" mass="58698">MSDRNNTLPLGKLLQNAGLISREQLAKALELQSQYNKLKLGEILVLQKNIEAKTIDFFLDSWQEIRQEGKQFPLGYYFKQASLLNDLQIQTILKEQKDSNLKFGDLAIQKGWLNQNTIDFFVSNLALKAPSLMSLISLEEYNQKLLHLEQKYTDTSLILSRILAWTGGHPALTKNICNIFANSDFNIPPKMEVKAVDRLIESSLIRNWQTTKTGAYLRVITEKLVNNPRCKPILLLTEYEEILLSENREYLQTKEQEELLILGIVVRERNLLRITNLIFQQVFNRDWIIENKKLVESKIEQETLKIIQTDKTNSFIDVQQNSSIVSSSLSQENIIDRLDGTTNIKETEPLTKFSSLLTLVGVILFIPLVLAINNYYSSLKQEQRSSSDSSLETAKMAEFCSQINTIDPPSSLNLISQLEKSKQTWLNSPENKLQKFPIRCETALNTLRVLAAPQLGKENRTIEAIKHLCNIPADAENINEAKVWLERWYTSASWGQETKSYLRLVDSCPASDL</sequence>
<feature type="transmembrane region" description="Helical" evidence="1">
    <location>
        <begin position="353"/>
        <end position="376"/>
    </location>
</feature>
<evidence type="ECO:0000313" key="3">
    <source>
        <dbReference type="Proteomes" id="UP000729733"/>
    </source>
</evidence>
<gene>
    <name evidence="2" type="ORF">I4641_01220</name>
</gene>
<evidence type="ECO:0000313" key="2">
    <source>
        <dbReference type="EMBL" id="MCC0175601.1"/>
    </source>
</evidence>
<dbReference type="EMBL" id="JADWDC010000002">
    <property type="protein sequence ID" value="MCC0175601.1"/>
    <property type="molecule type" value="Genomic_DNA"/>
</dbReference>
<keyword evidence="1" id="KW-0812">Transmembrane</keyword>
<comment type="caution">
    <text evidence="2">The sequence shown here is derived from an EMBL/GenBank/DDBJ whole genome shotgun (WGS) entry which is preliminary data.</text>
</comment>
<dbReference type="Proteomes" id="UP000729733">
    <property type="component" value="Unassembled WGS sequence"/>
</dbReference>